<dbReference type="Pfam" id="PF01857">
    <property type="entry name" value="RB_B"/>
    <property type="match status" value="1"/>
</dbReference>
<comment type="subcellular location">
    <subcellularLocation>
        <location evidence="1">Nucleus</location>
    </subcellularLocation>
</comment>
<evidence type="ECO:0000259" key="8">
    <source>
        <dbReference type="SMART" id="SM01367"/>
    </source>
</evidence>
<dbReference type="EMBL" id="JWZT01003124">
    <property type="protein sequence ID" value="KII67653.1"/>
    <property type="molecule type" value="Genomic_DNA"/>
</dbReference>
<dbReference type="Proteomes" id="UP000031668">
    <property type="component" value="Unassembled WGS sequence"/>
</dbReference>
<keyword evidence="6" id="KW-0539">Nucleus</keyword>
<dbReference type="GO" id="GO:0030154">
    <property type="term" value="P:cell differentiation"/>
    <property type="evidence" value="ECO:0007669"/>
    <property type="project" value="TreeGrafter"/>
</dbReference>
<evidence type="ECO:0000256" key="7">
    <source>
        <dbReference type="ARBA" id="ARBA00023306"/>
    </source>
</evidence>
<dbReference type="Gene3D" id="1.10.472.140">
    <property type="match status" value="1"/>
</dbReference>
<dbReference type="PANTHER" id="PTHR13742:SF17">
    <property type="entry name" value="RE32990P-RELATED"/>
    <property type="match status" value="1"/>
</dbReference>
<evidence type="ECO:0000256" key="6">
    <source>
        <dbReference type="ARBA" id="ARBA00023242"/>
    </source>
</evidence>
<dbReference type="InterPro" id="IPR024599">
    <property type="entry name" value="RB_N"/>
</dbReference>
<evidence type="ECO:0000259" key="9">
    <source>
        <dbReference type="SMART" id="SM01368"/>
    </source>
</evidence>
<dbReference type="SMART" id="SM01368">
    <property type="entry name" value="RB_A"/>
    <property type="match status" value="1"/>
</dbReference>
<evidence type="ECO:0000313" key="11">
    <source>
        <dbReference type="Proteomes" id="UP000031668"/>
    </source>
</evidence>
<reference evidence="10 11" key="1">
    <citation type="journal article" date="2014" name="Genome Biol. Evol.">
        <title>The genome of the myxosporean Thelohanellus kitauei shows adaptations to nutrient acquisition within its fish host.</title>
        <authorList>
            <person name="Yang Y."/>
            <person name="Xiong J."/>
            <person name="Zhou Z."/>
            <person name="Huo F."/>
            <person name="Miao W."/>
            <person name="Ran C."/>
            <person name="Liu Y."/>
            <person name="Zhang J."/>
            <person name="Feng J."/>
            <person name="Wang M."/>
            <person name="Wang M."/>
            <person name="Wang L."/>
            <person name="Yao B."/>
        </authorList>
    </citation>
    <scope>NUCLEOTIDE SEQUENCE [LARGE SCALE GENOMIC DNA]</scope>
    <source>
        <strain evidence="10">Wuqing</strain>
    </source>
</reference>
<dbReference type="SMART" id="SM01367">
    <property type="entry name" value="DUF3452"/>
    <property type="match status" value="1"/>
</dbReference>
<keyword evidence="4" id="KW-0805">Transcription regulation</keyword>
<comment type="caution">
    <text evidence="10">The sequence shown here is derived from an EMBL/GenBank/DDBJ whole genome shotgun (WGS) entry which is preliminary data.</text>
</comment>
<name>A0A0C2JEK9_THEKT</name>
<evidence type="ECO:0000313" key="10">
    <source>
        <dbReference type="EMBL" id="KII67653.1"/>
    </source>
</evidence>
<dbReference type="GO" id="GO:0005667">
    <property type="term" value="C:transcription regulator complex"/>
    <property type="evidence" value="ECO:0007669"/>
    <property type="project" value="TreeGrafter"/>
</dbReference>
<keyword evidence="3" id="KW-0678">Repressor</keyword>
<protein>
    <submittedName>
        <fullName evidence="10">Retinoblastoma-like protein 1</fullName>
    </submittedName>
</protein>
<dbReference type="OMA" id="MNICELK"/>
<evidence type="ECO:0000256" key="1">
    <source>
        <dbReference type="ARBA" id="ARBA00004123"/>
    </source>
</evidence>
<keyword evidence="7" id="KW-0131">Cell cycle</keyword>
<feature type="domain" description="Retinoblastoma-associated protein N-terminal" evidence="8">
    <location>
        <begin position="73"/>
        <end position="216"/>
    </location>
</feature>
<sequence>MNICELKIPKDEPEVMNDIDLDLLKNNFKQICQDNDIRIESLVTEAWNDFEQVFENISLHGDPLIWLVVSLFIKWKGNSEYQNNCQVNLIKLLNSANIRMSDFLPKAKRWIRMSKHEEPLAPFFDKMIREQTTSSVLFFRYVEKFCMVFVFPDAVQPVVTVYNKRKQRKKLISENELFYFTWVLFISSKSYLTEFNGDSVKLFHLLSCCLQLVFNSIVVSPTCKSRLLNKSFTSLSSCFESDNVKIEDAPNMSQLLYSHESSNFHSTFSDVQKKHFYRFLEEMLKQLKIRFDFDKPEDFIDPDTFSYNLSNLDKFYSEHVKKMDILDERQFLFCFSENFNTFQSLQLKVVVDSNQQLVQSNSNSQLSSPPNGSNDFFNLYIVKLLGKIFLNFSKFCVEIEKSSHSTEIIDIVSKNVENFLEKVKPLENFEVIVVNYELIKGVYYRLLTSIMHYDGSFRTTTSNIDQLLFSDSFHILILAISLEICAFLFHESHLPFPWLLQALDIDSFEFLKAIELVVKSEKNFSRDAVRHFKELEEYIIGFSAWESGSKLYECIENSGHIPTLDDVNLVLTIDKNNYPPQNGGFGCSVSDQMVQTIPFEDRGLINPGMLSTSTLFGNSLQRKKVQDVTRNLFHVTGEGKPKDVSKTSVPCDVHHVRIIGPSHPSLPPVLSIVHQKTAPNSIHHNLSCKKLTTSSPSSEESVSQSNSLTPLKFFMRKFYHLASKRLRSLCEFLNVDPVHRSRCWMCLEHVIVNIHELFKDHYLDQLIMCCVYAVGRSANLNWSFNDIMKWYRTQDYCVLGVYKRVLMSPRFEQDGKTIQSNDEKQYCDLITYYNKVRKIYKRYF</sequence>
<feature type="domain" description="Retinoblastoma-associated protein A-box" evidence="9">
    <location>
        <begin position="358"/>
        <end position="555"/>
    </location>
</feature>
<dbReference type="InterPro" id="IPR002719">
    <property type="entry name" value="RB_B"/>
</dbReference>
<accession>A0A0C2JEK9</accession>
<comment type="similarity">
    <text evidence="2">Belongs to the retinoblastoma protein (RB) family.</text>
</comment>
<evidence type="ECO:0000256" key="5">
    <source>
        <dbReference type="ARBA" id="ARBA00023163"/>
    </source>
</evidence>
<evidence type="ECO:0000256" key="2">
    <source>
        <dbReference type="ARBA" id="ARBA00009475"/>
    </source>
</evidence>
<dbReference type="SUPFAM" id="SSF47954">
    <property type="entry name" value="Cyclin-like"/>
    <property type="match status" value="2"/>
</dbReference>
<dbReference type="PANTHER" id="PTHR13742">
    <property type="entry name" value="RETINOBLASTOMA-ASSOCIATED PROTEIN RB -RELATED"/>
    <property type="match status" value="1"/>
</dbReference>
<organism evidence="10 11">
    <name type="scientific">Thelohanellus kitauei</name>
    <name type="common">Myxosporean</name>
    <dbReference type="NCBI Taxonomy" id="669202"/>
    <lineage>
        <taxon>Eukaryota</taxon>
        <taxon>Metazoa</taxon>
        <taxon>Cnidaria</taxon>
        <taxon>Myxozoa</taxon>
        <taxon>Myxosporea</taxon>
        <taxon>Bivalvulida</taxon>
        <taxon>Platysporina</taxon>
        <taxon>Myxobolidae</taxon>
        <taxon>Thelohanellus</taxon>
    </lineage>
</organism>
<dbReference type="InterPro" id="IPR002720">
    <property type="entry name" value="RB_A"/>
</dbReference>
<evidence type="ECO:0000256" key="4">
    <source>
        <dbReference type="ARBA" id="ARBA00023015"/>
    </source>
</evidence>
<keyword evidence="11" id="KW-1185">Reference proteome</keyword>
<dbReference type="OrthoDB" id="844594at2759"/>
<dbReference type="GO" id="GO:0006357">
    <property type="term" value="P:regulation of transcription by RNA polymerase II"/>
    <property type="evidence" value="ECO:0007669"/>
    <property type="project" value="InterPro"/>
</dbReference>
<dbReference type="CDD" id="cd20548">
    <property type="entry name" value="CYCLIN_RB-like"/>
    <property type="match status" value="1"/>
</dbReference>
<dbReference type="GO" id="GO:0000977">
    <property type="term" value="F:RNA polymerase II transcription regulatory region sequence-specific DNA binding"/>
    <property type="evidence" value="ECO:0007669"/>
    <property type="project" value="TreeGrafter"/>
</dbReference>
<evidence type="ECO:0000256" key="3">
    <source>
        <dbReference type="ARBA" id="ARBA00022491"/>
    </source>
</evidence>
<dbReference type="GO" id="GO:0000785">
    <property type="term" value="C:chromatin"/>
    <property type="evidence" value="ECO:0007669"/>
    <property type="project" value="TreeGrafter"/>
</dbReference>
<dbReference type="InterPro" id="IPR028309">
    <property type="entry name" value="RB_fam"/>
</dbReference>
<dbReference type="GO" id="GO:0005634">
    <property type="term" value="C:nucleus"/>
    <property type="evidence" value="ECO:0007669"/>
    <property type="project" value="UniProtKB-SubCell"/>
</dbReference>
<keyword evidence="5" id="KW-0804">Transcription</keyword>
<dbReference type="AlphaFoldDB" id="A0A0C2JEK9"/>
<dbReference type="InterPro" id="IPR036915">
    <property type="entry name" value="Cyclin-like_sf"/>
</dbReference>
<gene>
    <name evidence="10" type="ORF">RF11_04526</name>
</gene>
<proteinExistence type="inferred from homology"/>
<dbReference type="Pfam" id="PF11934">
    <property type="entry name" value="DUF3452"/>
    <property type="match status" value="1"/>
</dbReference>
<dbReference type="Pfam" id="PF01858">
    <property type="entry name" value="RB_A"/>
    <property type="match status" value="1"/>
</dbReference>
<dbReference type="GO" id="GO:2000134">
    <property type="term" value="P:negative regulation of G1/S transition of mitotic cell cycle"/>
    <property type="evidence" value="ECO:0007669"/>
    <property type="project" value="TreeGrafter"/>
</dbReference>
<dbReference type="Gene3D" id="1.10.472.10">
    <property type="entry name" value="Cyclin-like"/>
    <property type="match status" value="2"/>
</dbReference>